<dbReference type="EMBL" id="CP025791">
    <property type="protein sequence ID" value="AUP80240.1"/>
    <property type="molecule type" value="Genomic_DNA"/>
</dbReference>
<gene>
    <name evidence="2" type="ORF">C1H87_16605</name>
</gene>
<proteinExistence type="predicted"/>
<keyword evidence="3" id="KW-1185">Reference proteome</keyword>
<accession>A0A2K9PT48</accession>
<dbReference type="Pfam" id="PF05406">
    <property type="entry name" value="WGR"/>
    <property type="match status" value="1"/>
</dbReference>
<organism evidence="2 3">
    <name type="scientific">Flavivirga eckloniae</name>
    <dbReference type="NCBI Taxonomy" id="1803846"/>
    <lineage>
        <taxon>Bacteria</taxon>
        <taxon>Pseudomonadati</taxon>
        <taxon>Bacteroidota</taxon>
        <taxon>Flavobacteriia</taxon>
        <taxon>Flavobacteriales</taxon>
        <taxon>Flavobacteriaceae</taxon>
        <taxon>Flavivirga</taxon>
    </lineage>
</organism>
<evidence type="ECO:0000313" key="3">
    <source>
        <dbReference type="Proteomes" id="UP000235826"/>
    </source>
</evidence>
<sequence>MLIKLRFLTVLLCIFTYKEFLSLKIQQQKKLYFTEGKSDKVYEVDLCESESGLFVVNFRYGRRGANLREGTKTIFPVDYEEALKIYNSLIVSKEKKGYSESGVVSKPVSVNAEREKTIIKYLKEAVAGIYSRDWKVSRIIWRAAQLNIKGASDHIAHFLKSNDAFEQYAAIYALCVLEESNSVDSIYNVFNTHKFKKKEGRIAASYLFKLANNDVKEKVVAEVVNHLPVDIKTHISNDDLFFTALNDYYLKDKDIDASLLYYVYLLTYNKNINGNQFYNFLQKIPLKVNTFKSLRYIYRASHLLNDHSFFGLISKKIGVSNPGYVSNYIYVDNQWASTDDEKKKENPSVAFSKKTKGYFNKTTYALVYHLSKTNITGYIDYVVALLIALDDSIDRKTEHVQYDYTYNAVERRYITEKRIFPKYHDFQALMYVLYGNSSRLNRVGSKWFYTEETNNEDLPREELLPEVWNTKPEKVLQILRYAKSEEAVYFALRIIKENNSFLEDLTVDDLGSLIAHYHPKVLDVILEVVESKYKNKQPEDAILLALLSSKNESAKELAFGWLSSFESDYFSRSEFVASLLLTGEEDVIAHLKLLYEHTVKYKIPLLLSQLEVLFVAPSKFSSEYLTAVNGLIGDTKFGTLLSDVSADKIISLASSNLISNKLFAANLAKHNKLDTYQLFKETIDDYINSEEAPLRQVGIELLSHFPDEFLLENTKKISAFCFSEYAEVRKAIQPTIEKLLRLDEGFKHSFFKELLTTVTIPEGYEGLHENCYVLLKENYGRHLNSISQDSIFKLILSNYDYAQKLGAPLFKEQIDLHGLPVKDIVVLGNCDVFEIREILKNYFETHTDRINYELEHSLLVFNSSWQDVIDWACSYFEKHIDENNWTVDMLLYACDHTKKEVQAFGRKMITLHFSEEKGLPLLLKLQEHPTKEMQFFVTNYLNTYAKGNLEVILKLETYFRSSLFNINTSRATKTRVYAFLEQESVKYKEVAEMTVRLIQAILGTKTIRDRSHNIDLLLAISEAFPDIEIPLLIKSN</sequence>
<dbReference type="InterPro" id="IPR008893">
    <property type="entry name" value="WGR_domain"/>
</dbReference>
<dbReference type="CDD" id="cd07998">
    <property type="entry name" value="WGR_DNA_ligase"/>
    <property type="match status" value="1"/>
</dbReference>
<evidence type="ECO:0000259" key="1">
    <source>
        <dbReference type="PROSITE" id="PS51977"/>
    </source>
</evidence>
<dbReference type="AlphaFoldDB" id="A0A2K9PT48"/>
<dbReference type="Proteomes" id="UP000235826">
    <property type="component" value="Chromosome"/>
</dbReference>
<protein>
    <recommendedName>
        <fullName evidence="1">WGR domain-containing protein</fullName>
    </recommendedName>
</protein>
<dbReference type="PROSITE" id="PS51977">
    <property type="entry name" value="WGR"/>
    <property type="match status" value="1"/>
</dbReference>
<reference evidence="2 3" key="1">
    <citation type="submission" date="2018-01" db="EMBL/GenBank/DDBJ databases">
        <title>Complete genome sequence of Flavivirga eckloniae ECD14 isolated from seaweed Ecklonia cava.</title>
        <authorList>
            <person name="Lee J.H."/>
            <person name="Baik K.S."/>
            <person name="Seong C.N."/>
        </authorList>
    </citation>
    <scope>NUCLEOTIDE SEQUENCE [LARGE SCALE GENOMIC DNA]</scope>
    <source>
        <strain evidence="2 3">ECD14</strain>
    </source>
</reference>
<dbReference type="Gene3D" id="2.20.140.10">
    <property type="entry name" value="WGR domain"/>
    <property type="match status" value="1"/>
</dbReference>
<evidence type="ECO:0000313" key="2">
    <source>
        <dbReference type="EMBL" id="AUP80240.1"/>
    </source>
</evidence>
<dbReference type="KEGG" id="fek:C1H87_16605"/>
<name>A0A2K9PT48_9FLAO</name>
<feature type="domain" description="WGR" evidence="1">
    <location>
        <begin position="22"/>
        <end position="110"/>
    </location>
</feature>